<accession>E1R2D0</accession>
<dbReference type="HOGENOM" id="CLU_012893_5_3_12"/>
<evidence type="ECO:0000256" key="6">
    <source>
        <dbReference type="ARBA" id="ARBA00022989"/>
    </source>
</evidence>
<dbReference type="RefSeq" id="WP_013255949.1">
    <property type="nucleotide sequence ID" value="NC_014364.1"/>
</dbReference>
<organism evidence="11 12">
    <name type="scientific">Sediminispirochaeta smaragdinae (strain DSM 11293 / JCM 15392 / SEBR 4228)</name>
    <name type="common">Spirochaeta smaragdinae</name>
    <dbReference type="NCBI Taxonomy" id="573413"/>
    <lineage>
        <taxon>Bacteria</taxon>
        <taxon>Pseudomonadati</taxon>
        <taxon>Spirochaetota</taxon>
        <taxon>Spirochaetia</taxon>
        <taxon>Spirochaetales</taxon>
        <taxon>Spirochaetaceae</taxon>
        <taxon>Sediminispirochaeta</taxon>
    </lineage>
</organism>
<dbReference type="PIRSF" id="PIRSF006603">
    <property type="entry name" value="DinF"/>
    <property type="match status" value="1"/>
</dbReference>
<feature type="transmembrane region" description="Helical" evidence="10">
    <location>
        <begin position="164"/>
        <end position="182"/>
    </location>
</feature>
<dbReference type="GO" id="GO:0015297">
    <property type="term" value="F:antiporter activity"/>
    <property type="evidence" value="ECO:0007669"/>
    <property type="project" value="UniProtKB-KW"/>
</dbReference>
<keyword evidence="7" id="KW-0406">Ion transport</keyword>
<evidence type="ECO:0000256" key="8">
    <source>
        <dbReference type="ARBA" id="ARBA00023136"/>
    </source>
</evidence>
<evidence type="ECO:0000313" key="11">
    <source>
        <dbReference type="EMBL" id="ADK82490.1"/>
    </source>
</evidence>
<evidence type="ECO:0000256" key="5">
    <source>
        <dbReference type="ARBA" id="ARBA00022692"/>
    </source>
</evidence>
<evidence type="ECO:0000256" key="1">
    <source>
        <dbReference type="ARBA" id="ARBA00004651"/>
    </source>
</evidence>
<dbReference type="NCBIfam" id="TIGR00797">
    <property type="entry name" value="matE"/>
    <property type="match status" value="1"/>
</dbReference>
<protein>
    <recommendedName>
        <fullName evidence="9">Multidrug-efflux transporter</fullName>
    </recommendedName>
</protein>
<dbReference type="STRING" id="573413.Spirs_3401"/>
<evidence type="ECO:0000256" key="4">
    <source>
        <dbReference type="ARBA" id="ARBA00022475"/>
    </source>
</evidence>
<feature type="transmembrane region" description="Helical" evidence="10">
    <location>
        <begin position="36"/>
        <end position="59"/>
    </location>
</feature>
<evidence type="ECO:0000313" key="12">
    <source>
        <dbReference type="Proteomes" id="UP000002318"/>
    </source>
</evidence>
<dbReference type="InterPro" id="IPR002528">
    <property type="entry name" value="MATE_fam"/>
</dbReference>
<feature type="transmembrane region" description="Helical" evidence="10">
    <location>
        <begin position="361"/>
        <end position="381"/>
    </location>
</feature>
<evidence type="ECO:0000256" key="9">
    <source>
        <dbReference type="ARBA" id="ARBA00031636"/>
    </source>
</evidence>
<dbReference type="KEGG" id="ssm:Spirs_3401"/>
<feature type="transmembrane region" description="Helical" evidence="10">
    <location>
        <begin position="264"/>
        <end position="284"/>
    </location>
</feature>
<dbReference type="EMBL" id="CP002116">
    <property type="protein sequence ID" value="ADK82490.1"/>
    <property type="molecule type" value="Genomic_DNA"/>
</dbReference>
<evidence type="ECO:0000256" key="7">
    <source>
        <dbReference type="ARBA" id="ARBA00023065"/>
    </source>
</evidence>
<feature type="transmembrane region" description="Helical" evidence="10">
    <location>
        <begin position="321"/>
        <end position="341"/>
    </location>
</feature>
<feature type="transmembrane region" description="Helical" evidence="10">
    <location>
        <begin position="94"/>
        <end position="113"/>
    </location>
</feature>
<feature type="transmembrane region" description="Helical" evidence="10">
    <location>
        <begin position="194"/>
        <end position="221"/>
    </location>
</feature>
<dbReference type="AlphaFoldDB" id="E1R2D0"/>
<dbReference type="InterPro" id="IPR050222">
    <property type="entry name" value="MATE_MdtK"/>
</dbReference>
<sequence length="452" mass="49173">MRDLTQGSIPKHILSMSLPTMSGLMLQGLYDIVDMIWIGHISYQAVAAITIFASIFWIFEVLNEIIGMSSVSLISQSYGAGDMKRTAVAAEQTITCKFLIASLAAILLCIFLKPMLHLFTDDQLVTEYAKDYGYLRAATIPIFFSSFSVNTIFRCTGDAKTPMFLLIGSAVINIILDPILMFDSIPGTSLPGAGLGMFGAALATVLANMVALGIGMLLLLCGKSGVRISPKGLFRLVPVMDKKLLTIGLPSGFEMLFRNTANTVFIKMVGVYGTAAVALIGVGLRIYSFIFMPIMGIVMGSGTIAGQNLGANQIDRSRATAWYSSLIGSLLTAVLITLVLLRPQVVLGWFLTDLDEIRQGVGMLSIVLPSLIIAAFSLGWSSVFSGSGYTMPFLISSFVAKWVVMIPYSAVVVYRFHASLTYVWISFVLSEIAEMIILGRFFHKGAWKYRRV</sequence>
<feature type="transmembrane region" description="Helical" evidence="10">
    <location>
        <begin position="290"/>
        <end position="309"/>
    </location>
</feature>
<dbReference type="GO" id="GO:0006811">
    <property type="term" value="P:monoatomic ion transport"/>
    <property type="evidence" value="ECO:0007669"/>
    <property type="project" value="UniProtKB-KW"/>
</dbReference>
<dbReference type="CDD" id="cd13137">
    <property type="entry name" value="MATE_NorM_like"/>
    <property type="match status" value="1"/>
</dbReference>
<proteinExistence type="predicted"/>
<reference evidence="11 12" key="1">
    <citation type="journal article" date="2010" name="Stand. Genomic Sci.">
        <title>Complete genome sequence of Spirochaeta smaragdinae type strain (SEBR 4228).</title>
        <authorList>
            <person name="Mavromatis K."/>
            <person name="Yasawong M."/>
            <person name="Chertkov O."/>
            <person name="Lapidus A."/>
            <person name="Lucas S."/>
            <person name="Nolan M."/>
            <person name="Del Rio T.G."/>
            <person name="Tice H."/>
            <person name="Cheng J.F."/>
            <person name="Pitluck S."/>
            <person name="Liolios K."/>
            <person name="Ivanova N."/>
            <person name="Tapia R."/>
            <person name="Han C."/>
            <person name="Bruce D."/>
            <person name="Goodwin L."/>
            <person name="Pati A."/>
            <person name="Chen A."/>
            <person name="Palaniappan K."/>
            <person name="Land M."/>
            <person name="Hauser L."/>
            <person name="Chang Y.J."/>
            <person name="Jeffries C.D."/>
            <person name="Detter J.C."/>
            <person name="Rohde M."/>
            <person name="Brambilla E."/>
            <person name="Spring S."/>
            <person name="Goker M."/>
            <person name="Sikorski J."/>
            <person name="Woyke T."/>
            <person name="Bristow J."/>
            <person name="Eisen J.A."/>
            <person name="Markowitz V."/>
            <person name="Hugenholtz P."/>
            <person name="Klenk H.P."/>
            <person name="Kyrpides N.C."/>
        </authorList>
    </citation>
    <scope>NUCLEOTIDE SEQUENCE [LARGE SCALE GENOMIC DNA]</scope>
    <source>
        <strain evidence="12">DSM 11293 / JCM 15392 / SEBR 4228</strain>
    </source>
</reference>
<comment type="subcellular location">
    <subcellularLocation>
        <location evidence="1">Cell membrane</location>
        <topology evidence="1">Multi-pass membrane protein</topology>
    </subcellularLocation>
</comment>
<keyword evidence="4" id="KW-1003">Cell membrane</keyword>
<evidence type="ECO:0000256" key="10">
    <source>
        <dbReference type="SAM" id="Phobius"/>
    </source>
</evidence>
<dbReference type="InterPro" id="IPR048279">
    <property type="entry name" value="MdtK-like"/>
</dbReference>
<dbReference type="GO" id="GO:0005886">
    <property type="term" value="C:plasma membrane"/>
    <property type="evidence" value="ECO:0007669"/>
    <property type="project" value="UniProtKB-SubCell"/>
</dbReference>
<evidence type="ECO:0000256" key="3">
    <source>
        <dbReference type="ARBA" id="ARBA00022449"/>
    </source>
</evidence>
<gene>
    <name evidence="11" type="ordered locus">Spirs_3401</name>
</gene>
<keyword evidence="5 10" id="KW-0812">Transmembrane</keyword>
<dbReference type="Proteomes" id="UP000002318">
    <property type="component" value="Chromosome"/>
</dbReference>
<keyword evidence="3" id="KW-0050">Antiport</keyword>
<feature type="transmembrane region" description="Helical" evidence="10">
    <location>
        <begin position="393"/>
        <end position="416"/>
    </location>
</feature>
<feature type="transmembrane region" description="Helical" evidence="10">
    <location>
        <begin position="422"/>
        <end position="442"/>
    </location>
</feature>
<keyword evidence="6 10" id="KW-1133">Transmembrane helix</keyword>
<feature type="transmembrane region" description="Helical" evidence="10">
    <location>
        <begin position="133"/>
        <end position="152"/>
    </location>
</feature>
<dbReference type="eggNOG" id="COG0534">
    <property type="taxonomic scope" value="Bacteria"/>
</dbReference>
<keyword evidence="2" id="KW-0813">Transport</keyword>
<dbReference type="Pfam" id="PF01554">
    <property type="entry name" value="MatE"/>
    <property type="match status" value="2"/>
</dbReference>
<dbReference type="PANTHER" id="PTHR43298:SF2">
    <property type="entry name" value="FMN_FAD EXPORTER YEEO-RELATED"/>
    <property type="match status" value="1"/>
</dbReference>
<dbReference type="PANTHER" id="PTHR43298">
    <property type="entry name" value="MULTIDRUG RESISTANCE PROTEIN NORM-RELATED"/>
    <property type="match status" value="1"/>
</dbReference>
<evidence type="ECO:0000256" key="2">
    <source>
        <dbReference type="ARBA" id="ARBA00022448"/>
    </source>
</evidence>
<keyword evidence="8 10" id="KW-0472">Membrane</keyword>
<keyword evidence="12" id="KW-1185">Reference proteome</keyword>
<dbReference type="GO" id="GO:0042910">
    <property type="term" value="F:xenobiotic transmembrane transporter activity"/>
    <property type="evidence" value="ECO:0007669"/>
    <property type="project" value="InterPro"/>
</dbReference>
<name>E1R2D0_SEDSS</name>